<feature type="compositionally biased region" description="Basic and acidic residues" evidence="6">
    <location>
        <begin position="672"/>
        <end position="683"/>
    </location>
</feature>
<dbReference type="InterPro" id="IPR013087">
    <property type="entry name" value="Znf_C2H2_type"/>
</dbReference>
<dbReference type="SMART" id="SM00355">
    <property type="entry name" value="ZnF_C2H2"/>
    <property type="match status" value="2"/>
</dbReference>
<proteinExistence type="predicted"/>
<evidence type="ECO:0000313" key="8">
    <source>
        <dbReference type="EMBL" id="CAD6190277.1"/>
    </source>
</evidence>
<protein>
    <recommendedName>
        <fullName evidence="7">THAP-type domain-containing protein</fullName>
    </recommendedName>
</protein>
<evidence type="ECO:0000256" key="3">
    <source>
        <dbReference type="ARBA" id="ARBA00022833"/>
    </source>
</evidence>
<feature type="compositionally biased region" description="Basic and acidic residues" evidence="6">
    <location>
        <begin position="438"/>
        <end position="456"/>
    </location>
</feature>
<comment type="caution">
    <text evidence="8">The sequence shown here is derived from an EMBL/GenBank/DDBJ whole genome shotgun (WGS) entry which is preliminary data.</text>
</comment>
<evidence type="ECO:0000256" key="4">
    <source>
        <dbReference type="ARBA" id="ARBA00023125"/>
    </source>
</evidence>
<dbReference type="GO" id="GO:0003677">
    <property type="term" value="F:DNA binding"/>
    <property type="evidence" value="ECO:0007669"/>
    <property type="project" value="UniProtKB-UniRule"/>
</dbReference>
<dbReference type="EMBL" id="CAJGYM010000015">
    <property type="protein sequence ID" value="CAD6190277.1"/>
    <property type="molecule type" value="Genomic_DNA"/>
</dbReference>
<feature type="compositionally biased region" description="Low complexity" evidence="6">
    <location>
        <begin position="609"/>
        <end position="631"/>
    </location>
</feature>
<feature type="compositionally biased region" description="Basic residues" evidence="6">
    <location>
        <begin position="1"/>
        <end position="19"/>
    </location>
</feature>
<keyword evidence="3" id="KW-0862">Zinc</keyword>
<evidence type="ECO:0000313" key="9">
    <source>
        <dbReference type="Proteomes" id="UP000835052"/>
    </source>
</evidence>
<reference evidence="8" key="1">
    <citation type="submission" date="2020-10" db="EMBL/GenBank/DDBJ databases">
        <authorList>
            <person name="Kikuchi T."/>
        </authorList>
    </citation>
    <scope>NUCLEOTIDE SEQUENCE</scope>
    <source>
        <strain evidence="8">NKZ352</strain>
    </source>
</reference>
<feature type="region of interest" description="Disordered" evidence="6">
    <location>
        <begin position="1"/>
        <end position="54"/>
    </location>
</feature>
<keyword evidence="4 5" id="KW-0238">DNA-binding</keyword>
<dbReference type="Proteomes" id="UP000835052">
    <property type="component" value="Unassembled WGS sequence"/>
</dbReference>
<evidence type="ECO:0000256" key="6">
    <source>
        <dbReference type="SAM" id="MobiDB-lite"/>
    </source>
</evidence>
<dbReference type="InterPro" id="IPR006612">
    <property type="entry name" value="THAP_Znf"/>
</dbReference>
<accession>A0A8S1H4E5</accession>
<feature type="region of interest" description="Disordered" evidence="6">
    <location>
        <begin position="438"/>
        <end position="683"/>
    </location>
</feature>
<evidence type="ECO:0000259" key="7">
    <source>
        <dbReference type="PROSITE" id="PS50950"/>
    </source>
</evidence>
<feature type="compositionally biased region" description="Basic and acidic residues" evidence="6">
    <location>
        <begin position="498"/>
        <end position="509"/>
    </location>
</feature>
<keyword evidence="1" id="KW-0479">Metal-binding</keyword>
<feature type="compositionally biased region" description="Basic residues" evidence="6">
    <location>
        <begin position="463"/>
        <end position="484"/>
    </location>
</feature>
<dbReference type="PROSITE" id="PS50950">
    <property type="entry name" value="ZF_THAP"/>
    <property type="match status" value="1"/>
</dbReference>
<organism evidence="8 9">
    <name type="scientific">Caenorhabditis auriculariae</name>
    <dbReference type="NCBI Taxonomy" id="2777116"/>
    <lineage>
        <taxon>Eukaryota</taxon>
        <taxon>Metazoa</taxon>
        <taxon>Ecdysozoa</taxon>
        <taxon>Nematoda</taxon>
        <taxon>Chromadorea</taxon>
        <taxon>Rhabditida</taxon>
        <taxon>Rhabditina</taxon>
        <taxon>Rhabditomorpha</taxon>
        <taxon>Rhabditoidea</taxon>
        <taxon>Rhabditidae</taxon>
        <taxon>Peloderinae</taxon>
        <taxon>Caenorhabditis</taxon>
    </lineage>
</organism>
<evidence type="ECO:0000256" key="2">
    <source>
        <dbReference type="ARBA" id="ARBA00022771"/>
    </source>
</evidence>
<dbReference type="GO" id="GO:0008270">
    <property type="term" value="F:zinc ion binding"/>
    <property type="evidence" value="ECO:0007669"/>
    <property type="project" value="UniProtKB-KW"/>
</dbReference>
<feature type="domain" description="THAP-type" evidence="7">
    <location>
        <begin position="155"/>
        <end position="244"/>
    </location>
</feature>
<keyword evidence="2 5" id="KW-0863">Zinc-finger</keyword>
<gene>
    <name evidence="8" type="ORF">CAUJ_LOCUS6196</name>
</gene>
<evidence type="ECO:0000256" key="5">
    <source>
        <dbReference type="PROSITE-ProRule" id="PRU00309"/>
    </source>
</evidence>
<keyword evidence="9" id="KW-1185">Reference proteome</keyword>
<name>A0A8S1H4E5_9PELO</name>
<dbReference type="AlphaFoldDB" id="A0A8S1H4E5"/>
<feature type="compositionally biased region" description="Polar residues" evidence="6">
    <location>
        <begin position="571"/>
        <end position="591"/>
    </location>
</feature>
<sequence>MHAHYTRSKSPVKKKKIGRPAKYSKSTQEAVVPTEPTKKAKPQPIEPEPEKEKEVIVDVVGPDSPEEDVPVDTENFVLPSTTSSGEELTPRKETAEEHAETVYSSFPSHIIPETLSRVTRTPTVGENLLVQRMRNGRLRVQVKDSNTKHSVYCAMSHLRCFVCSRRMEAGEMHLNFPADLDRRRIWANLLGFKYKDILRVKTSIAANPSVSAGPICCDHFTEECFRTYNFNKAAIEAFGVPAAISPDVKTTPSKKRVPWVCTICGDYSSCSVVDLQKHLLEHVAEFVKKGVEVPPSGFMCPFCRQCTYGYRTVSGFRRHLIAPPVMHCHLKRIFEFAKMNCRSAELEPKDSWENWTQRNVYIAYHGCEPPANEIIATPTPVKSPIKFHPKPKDQEKKRKAVRALGFDDVDVERLQRAVRSQIKKDVVAEKPKTGVVPEKKEIVKKASPERIAEPEKAPVTPKKSPKKPATPKKKKALKKRGKRSRSLDKPKNVQKVSEGSKTDTERAESSADSSVFSSPTKEPPRDPKEIEAALKMMVSSRSAAFRKMMSSRLPIVTRKRREIIPKPVKTSKASSVSSDTAEASTNVPEITSKQDDKPGSSQQPEKSAESSQETVSSSSGTTEASSSQSGQEEPERKPKSLIAQAVAAGKEPPLGSYRLTREIPPQEPSSSTEDREPSPKKMRLDEALMTSSADTPVIRPVAIPADPPRIVTEDSTNIAPRLISARAKPSVLLSSSMRQRPIPSLFRMNARKDADVQATTRVKPMTLVDALASAKTSTTSTVGDAVDQPLFLQGPLVQYTARRQIKMIRTDRKTARQLEAIEARIRLFGDTSEIPEGYQIIDTPMGSRLVEIDEGNVRF</sequence>
<feature type="compositionally biased region" description="Basic and acidic residues" evidence="6">
    <location>
        <begin position="522"/>
        <end position="532"/>
    </location>
</feature>
<evidence type="ECO:0000256" key="1">
    <source>
        <dbReference type="ARBA" id="ARBA00022723"/>
    </source>
</evidence>
<dbReference type="OrthoDB" id="5871148at2759"/>